<evidence type="ECO:0000313" key="1">
    <source>
        <dbReference type="EMBL" id="ONK77799.1"/>
    </source>
</evidence>
<dbReference type="EMBL" id="CM007382">
    <property type="protein sequence ID" value="ONK77799.1"/>
    <property type="molecule type" value="Genomic_DNA"/>
</dbReference>
<name>A0A5P1FLG9_ASPOF</name>
<dbReference type="Gramene" id="ONK77799">
    <property type="protein sequence ID" value="ONK77799"/>
    <property type="gene ID" value="A4U43_C02F10820"/>
</dbReference>
<dbReference type="Proteomes" id="UP000243459">
    <property type="component" value="Chromosome 2"/>
</dbReference>
<protein>
    <submittedName>
        <fullName evidence="1">Uncharacterized protein</fullName>
    </submittedName>
</protein>
<accession>A0A5P1FLG9</accession>
<evidence type="ECO:0000313" key="2">
    <source>
        <dbReference type="Proteomes" id="UP000243459"/>
    </source>
</evidence>
<organism evidence="1 2">
    <name type="scientific">Asparagus officinalis</name>
    <name type="common">Garden asparagus</name>
    <dbReference type="NCBI Taxonomy" id="4686"/>
    <lineage>
        <taxon>Eukaryota</taxon>
        <taxon>Viridiplantae</taxon>
        <taxon>Streptophyta</taxon>
        <taxon>Embryophyta</taxon>
        <taxon>Tracheophyta</taxon>
        <taxon>Spermatophyta</taxon>
        <taxon>Magnoliopsida</taxon>
        <taxon>Liliopsida</taxon>
        <taxon>Asparagales</taxon>
        <taxon>Asparagaceae</taxon>
        <taxon>Asparagoideae</taxon>
        <taxon>Asparagus</taxon>
    </lineage>
</organism>
<keyword evidence="2" id="KW-1185">Reference proteome</keyword>
<gene>
    <name evidence="1" type="ORF">A4U43_C02F10820</name>
</gene>
<reference evidence="2" key="1">
    <citation type="journal article" date="2017" name="Nat. Commun.">
        <title>The asparagus genome sheds light on the origin and evolution of a young Y chromosome.</title>
        <authorList>
            <person name="Harkess A."/>
            <person name="Zhou J."/>
            <person name="Xu C."/>
            <person name="Bowers J.E."/>
            <person name="Van der Hulst R."/>
            <person name="Ayyampalayam S."/>
            <person name="Mercati F."/>
            <person name="Riccardi P."/>
            <person name="McKain M.R."/>
            <person name="Kakrana A."/>
            <person name="Tang H."/>
            <person name="Ray J."/>
            <person name="Groenendijk J."/>
            <person name="Arikit S."/>
            <person name="Mathioni S.M."/>
            <person name="Nakano M."/>
            <person name="Shan H."/>
            <person name="Telgmann-Rauber A."/>
            <person name="Kanno A."/>
            <person name="Yue Z."/>
            <person name="Chen H."/>
            <person name="Li W."/>
            <person name="Chen Y."/>
            <person name="Xu X."/>
            <person name="Zhang Y."/>
            <person name="Luo S."/>
            <person name="Chen H."/>
            <person name="Gao J."/>
            <person name="Mao Z."/>
            <person name="Pires J.C."/>
            <person name="Luo M."/>
            <person name="Kudrna D."/>
            <person name="Wing R.A."/>
            <person name="Meyers B.C."/>
            <person name="Yi K."/>
            <person name="Kong H."/>
            <person name="Lavrijsen P."/>
            <person name="Sunseri F."/>
            <person name="Falavigna A."/>
            <person name="Ye Y."/>
            <person name="Leebens-Mack J.H."/>
            <person name="Chen G."/>
        </authorList>
    </citation>
    <scope>NUCLEOTIDE SEQUENCE [LARGE SCALE GENOMIC DNA]</scope>
    <source>
        <strain evidence="2">cv. DH0086</strain>
    </source>
</reference>
<dbReference type="AlphaFoldDB" id="A0A5P1FLG9"/>
<sequence>MARTWSGVTTAVEVAAGGDGERGCCLGGRSGSGWLRGERRWGGAGGGGSSRGCGGAAAGAAEVLQAEEANAAEEEATWVPDWLWAALVASVGLRVWWTRTRGVLGSVGGRGACFDEATAVRGGGRRRERRRWGSG</sequence>
<proteinExistence type="predicted"/>